<dbReference type="KEGG" id="dfl:DFE_2038"/>
<dbReference type="Proteomes" id="UP000269883">
    <property type="component" value="Chromosome"/>
</dbReference>
<sequence length="92" mass="10354">MDEALTFTQNYLDAIEAARIKQGRSHSDIARSAFPTQRDPVGTYRKVRNSGRTLKLPDAYRLAHAVHQDFSSLCWQVSQAMQGYSLKAPSPE</sequence>
<protein>
    <submittedName>
        <fullName evidence="1">Uncharacterized protein</fullName>
    </submittedName>
</protein>
<keyword evidence="2" id="KW-1185">Reference proteome</keyword>
<reference evidence="1 2" key="1">
    <citation type="journal article" date="2018" name="Sci. Adv.">
        <title>Multi-heme cytochromes provide a pathway for survival in energy-limited environments.</title>
        <authorList>
            <person name="Deng X."/>
            <person name="Dohmae N."/>
            <person name="Nealson K.H."/>
            <person name="Hashimoto K."/>
            <person name="Okamoto A."/>
        </authorList>
    </citation>
    <scope>NUCLEOTIDE SEQUENCE [LARGE SCALE GENOMIC DNA]</scope>
    <source>
        <strain evidence="1 2">IS5</strain>
    </source>
</reference>
<dbReference type="EMBL" id="AP017378">
    <property type="protein sequence ID" value="BBD08764.1"/>
    <property type="molecule type" value="Genomic_DNA"/>
</dbReference>
<organism evidence="1 2">
    <name type="scientific">Desulfovibrio ferrophilus</name>
    <dbReference type="NCBI Taxonomy" id="241368"/>
    <lineage>
        <taxon>Bacteria</taxon>
        <taxon>Pseudomonadati</taxon>
        <taxon>Thermodesulfobacteriota</taxon>
        <taxon>Desulfovibrionia</taxon>
        <taxon>Desulfovibrionales</taxon>
        <taxon>Desulfovibrionaceae</taxon>
        <taxon>Desulfovibrio</taxon>
    </lineage>
</organism>
<dbReference type="RefSeq" id="WP_126379141.1">
    <property type="nucleotide sequence ID" value="NZ_AP017378.1"/>
</dbReference>
<name>A0A2Z6AZU8_9BACT</name>
<dbReference type="OrthoDB" id="5465225at2"/>
<evidence type="ECO:0000313" key="1">
    <source>
        <dbReference type="EMBL" id="BBD08764.1"/>
    </source>
</evidence>
<evidence type="ECO:0000313" key="2">
    <source>
        <dbReference type="Proteomes" id="UP000269883"/>
    </source>
</evidence>
<dbReference type="AlphaFoldDB" id="A0A2Z6AZU8"/>
<proteinExistence type="predicted"/>
<gene>
    <name evidence="1" type="ORF">DFE_2038</name>
</gene>
<accession>A0A2Z6AZU8</accession>